<proteinExistence type="predicted"/>
<evidence type="ECO:0000313" key="2">
    <source>
        <dbReference type="EMBL" id="QWG15365.1"/>
    </source>
</evidence>
<accession>A0A975NIB2</accession>
<dbReference type="AlphaFoldDB" id="A0A975NIB2"/>
<gene>
    <name evidence="2" type="ORF">KMZ29_12280</name>
</gene>
<keyword evidence="1" id="KW-1133">Transmembrane helix</keyword>
<reference evidence="2" key="1">
    <citation type="submission" date="2021-06" db="EMBL/GenBank/DDBJ databases">
        <title>Bradyrhizobium sp. S2-20-1 Genome sequencing.</title>
        <authorList>
            <person name="Jin L."/>
        </authorList>
    </citation>
    <scope>NUCLEOTIDE SEQUENCE</scope>
    <source>
        <strain evidence="2">S2-20-1</strain>
    </source>
</reference>
<dbReference type="EMBL" id="CP076134">
    <property type="protein sequence ID" value="QWG15365.1"/>
    <property type="molecule type" value="Genomic_DNA"/>
</dbReference>
<keyword evidence="1" id="KW-0472">Membrane</keyword>
<evidence type="ECO:0000313" key="3">
    <source>
        <dbReference type="Proteomes" id="UP000680839"/>
    </source>
</evidence>
<keyword evidence="1" id="KW-0812">Transmembrane</keyword>
<protein>
    <submittedName>
        <fullName evidence="2">Uncharacterized protein</fullName>
    </submittedName>
</protein>
<feature type="transmembrane region" description="Helical" evidence="1">
    <location>
        <begin position="33"/>
        <end position="54"/>
    </location>
</feature>
<name>A0A975NIB2_9BRAD</name>
<organism evidence="2 3">
    <name type="scientific">Bradyrhizobium sediminis</name>
    <dbReference type="NCBI Taxonomy" id="2840469"/>
    <lineage>
        <taxon>Bacteria</taxon>
        <taxon>Pseudomonadati</taxon>
        <taxon>Pseudomonadota</taxon>
        <taxon>Alphaproteobacteria</taxon>
        <taxon>Hyphomicrobiales</taxon>
        <taxon>Nitrobacteraceae</taxon>
        <taxon>Bradyrhizobium</taxon>
    </lineage>
</organism>
<dbReference type="Proteomes" id="UP000680839">
    <property type="component" value="Chromosome"/>
</dbReference>
<evidence type="ECO:0000256" key="1">
    <source>
        <dbReference type="SAM" id="Phobius"/>
    </source>
</evidence>
<sequence>MNAGLDRIESNRLAGLAKLAGFRGRSGGPEGKTFTPGFIGVLAILIAGLGAWVLSSNGSNTAESEPLSLAAAVASEPAPPPSTDLGLDLSLPNQAASPADPPIEAAPVDGLRIASQSWRRGGLGSKALVTLTLRNGNDYAVKDIEIFCSFARRDGSHLTDRKRIIPDTIAMKSRKTFARLHVGFVNISANQAKCSLVTASRI</sequence>
<dbReference type="RefSeq" id="WP_215623886.1">
    <property type="nucleotide sequence ID" value="NZ_CP076134.1"/>
</dbReference>